<accession>A0A8E7AW26</accession>
<gene>
    <name evidence="1" type="ORF">KHC33_13875</name>
</gene>
<dbReference type="RefSeq" id="WP_214419209.1">
    <property type="nucleotide sequence ID" value="NZ_CP075546.1"/>
</dbReference>
<evidence type="ECO:0000313" key="1">
    <source>
        <dbReference type="EMBL" id="QVV88400.1"/>
    </source>
</evidence>
<sequence length="89" mass="10026">MAEEEGCFVCRKGVEKFQEKQKSLNFYNHVCIEINQGHEGGEFSLSSPVNQGAVSLNEKNEYVKPSNLNLSHSTLGITSPEEFMFRLLT</sequence>
<organism evidence="1 2">
    <name type="scientific">Methanospirillum purgamenti</name>
    <dbReference type="NCBI Taxonomy" id="2834276"/>
    <lineage>
        <taxon>Archaea</taxon>
        <taxon>Methanobacteriati</taxon>
        <taxon>Methanobacteriota</taxon>
        <taxon>Stenosarchaea group</taxon>
        <taxon>Methanomicrobia</taxon>
        <taxon>Methanomicrobiales</taxon>
        <taxon>Methanospirillaceae</taxon>
        <taxon>Methanospirillum</taxon>
    </lineage>
</organism>
<dbReference type="Proteomes" id="UP000680656">
    <property type="component" value="Chromosome"/>
</dbReference>
<name>A0A8E7AW26_9EURY</name>
<proteinExistence type="predicted"/>
<dbReference type="KEGG" id="mrtj:KHC33_13875"/>
<protein>
    <submittedName>
        <fullName evidence="1">Uncharacterized protein</fullName>
    </submittedName>
</protein>
<evidence type="ECO:0000313" key="2">
    <source>
        <dbReference type="Proteomes" id="UP000680656"/>
    </source>
</evidence>
<reference evidence="1 2" key="1">
    <citation type="submission" date="2021-05" db="EMBL/GenBank/DDBJ databases">
        <title>A novel Methanospirillum isolate from a pyrite-forming mixed culture.</title>
        <authorList>
            <person name="Bunk B."/>
            <person name="Sproer C."/>
            <person name="Spring S."/>
            <person name="Pester M."/>
        </authorList>
    </citation>
    <scope>NUCLEOTIDE SEQUENCE [LARGE SCALE GENOMIC DNA]</scope>
    <source>
        <strain evidence="1 2">J.3.6.1-F.2.7.3</strain>
    </source>
</reference>
<dbReference type="EMBL" id="CP075546">
    <property type="protein sequence ID" value="QVV88400.1"/>
    <property type="molecule type" value="Genomic_DNA"/>
</dbReference>
<keyword evidence="2" id="KW-1185">Reference proteome</keyword>
<dbReference type="AlphaFoldDB" id="A0A8E7AW26"/>
<dbReference type="GeneID" id="65098293"/>